<gene>
    <name evidence="1" type="ORF">CSSPJE1EN1_LOCUS3948</name>
</gene>
<name>A0ABP0VVH2_9BRYO</name>
<organism evidence="1 2">
    <name type="scientific">Sphagnum jensenii</name>
    <dbReference type="NCBI Taxonomy" id="128206"/>
    <lineage>
        <taxon>Eukaryota</taxon>
        <taxon>Viridiplantae</taxon>
        <taxon>Streptophyta</taxon>
        <taxon>Embryophyta</taxon>
        <taxon>Bryophyta</taxon>
        <taxon>Sphagnophytina</taxon>
        <taxon>Sphagnopsida</taxon>
        <taxon>Sphagnales</taxon>
        <taxon>Sphagnaceae</taxon>
        <taxon>Sphagnum</taxon>
    </lineage>
</organism>
<protein>
    <submittedName>
        <fullName evidence="1">Uncharacterized protein</fullName>
    </submittedName>
</protein>
<keyword evidence="2" id="KW-1185">Reference proteome</keyword>
<dbReference type="Proteomes" id="UP001497444">
    <property type="component" value="Chromosome 11"/>
</dbReference>
<evidence type="ECO:0000313" key="2">
    <source>
        <dbReference type="Proteomes" id="UP001497444"/>
    </source>
</evidence>
<dbReference type="EMBL" id="OZ020106">
    <property type="protein sequence ID" value="CAK9258470.1"/>
    <property type="molecule type" value="Genomic_DNA"/>
</dbReference>
<sequence length="295" mass="32060">MTPWEDLTTQSEELDAAARFLFPVTMQNDATIARRDCGLLHQSLHGNIEVQETFVSNNILETNVPPLKRRRLLFNEDLTANAAAHYEPSLGPFKGGQDDEFLSLNPSSFYSDADDIVDDASCSSSDNQKTPSAESWMDACIAETDGSNGHIKAGGPYCEFSVPQNSSKLSPTHQSTRSCYEEWNLQVPGTPFSSQPSTPGSNASTGRNLKITIPSAYPFTLLKPSDVDGAMTLSDINQLILTPRMSDAGHFYRGSDLRHSKSSNLGVSLSGKSIVTCTRVCTEGNGTITILRTKD</sequence>
<accession>A0ABP0VVH2</accession>
<dbReference type="PANTHER" id="PTHR33385">
    <property type="entry name" value="PROTEIN XRI1"/>
    <property type="match status" value="1"/>
</dbReference>
<evidence type="ECO:0000313" key="1">
    <source>
        <dbReference type="EMBL" id="CAK9258470.1"/>
    </source>
</evidence>
<proteinExistence type="predicted"/>
<dbReference type="PANTHER" id="PTHR33385:SF18">
    <property type="entry name" value="XRI1-LIKE PROTEIN"/>
    <property type="match status" value="1"/>
</dbReference>
<dbReference type="InterPro" id="IPR039933">
    <property type="entry name" value="XRI1"/>
</dbReference>
<reference evidence="1" key="1">
    <citation type="submission" date="2024-02" db="EMBL/GenBank/DDBJ databases">
        <authorList>
            <consortium name="ELIXIR-Norway"/>
            <consortium name="Elixir Norway"/>
        </authorList>
    </citation>
    <scope>NUCLEOTIDE SEQUENCE</scope>
</reference>